<feature type="transmembrane region" description="Helical" evidence="1">
    <location>
        <begin position="38"/>
        <end position="60"/>
    </location>
</feature>
<feature type="transmembrane region" description="Helical" evidence="1">
    <location>
        <begin position="180"/>
        <end position="198"/>
    </location>
</feature>
<dbReference type="KEGG" id="hhg:XM38_017600"/>
<feature type="transmembrane region" description="Helical" evidence="1">
    <location>
        <begin position="110"/>
        <end position="132"/>
    </location>
</feature>
<evidence type="ECO:0000313" key="2">
    <source>
        <dbReference type="EMBL" id="ASC70813.1"/>
    </source>
</evidence>
<organism evidence="2 3">
    <name type="scientific">Halomicronema hongdechloris C2206</name>
    <dbReference type="NCBI Taxonomy" id="1641165"/>
    <lineage>
        <taxon>Bacteria</taxon>
        <taxon>Bacillati</taxon>
        <taxon>Cyanobacteriota</taxon>
        <taxon>Cyanophyceae</taxon>
        <taxon>Nodosilineales</taxon>
        <taxon>Nodosilineaceae</taxon>
        <taxon>Halomicronema</taxon>
    </lineage>
</organism>
<dbReference type="AlphaFoldDB" id="A0A1Z3HKJ3"/>
<feature type="transmembrane region" description="Helical" evidence="1">
    <location>
        <begin position="6"/>
        <end position="26"/>
    </location>
</feature>
<sequence length="445" mass="50410">MLDFDKYWYLYLIHWVVNPIVIGYLVQLLWGNIRYLSIPYVFIASYFLFIYLRALEIYIADYHEHLFMIAVWLVPYIFIFFTSAWFLLLDHGRKKQVTAFFRTDFSVRDIQISNFSPLISFFFISLPLFYLLDKGIQNIAAFFLIFNPGEARETMILRIGGLTSNFGPFLTLIYAYSRALLYPIYTGVLVALHSRGLVSRVHLWSVIVAATLFSLFTAAKAPLAYLLMIVLLSKYFSNKGNLKSRKFLLMAFLSLFIPALLYPLWLGSTGGEALIVAISMLWRRITLIPSQASAIYFDAFTSAYSHAGFSSNRWLALIFQEDYQSTASLIYNDFLQGNIPGGLVNASYFASLFADWGMAGAVLGTILIALLLASFQIFLDRCRADALTIGIRAVVLVATAQLMMTNVYSVLAGRGLLSATLLLLILNSIFPKKNDFRKLDTGHRG</sequence>
<dbReference type="RefSeq" id="WP_088429514.1">
    <property type="nucleotide sequence ID" value="NZ_CP021983.2"/>
</dbReference>
<evidence type="ECO:0000313" key="3">
    <source>
        <dbReference type="Proteomes" id="UP000191901"/>
    </source>
</evidence>
<dbReference type="Proteomes" id="UP000191901">
    <property type="component" value="Chromosome"/>
</dbReference>
<keyword evidence="3" id="KW-1185">Reference proteome</keyword>
<evidence type="ECO:0008006" key="4">
    <source>
        <dbReference type="Google" id="ProtNLM"/>
    </source>
</evidence>
<feature type="transmembrane region" description="Helical" evidence="1">
    <location>
        <begin position="410"/>
        <end position="430"/>
    </location>
</feature>
<reference evidence="2 3" key="1">
    <citation type="journal article" date="2016" name="Biochim. Biophys. Acta">
        <title>Characterization of red-shifted phycobilisomes isolated from the chlorophyll f-containing cyanobacterium Halomicronema hongdechloris.</title>
        <authorList>
            <person name="Li Y."/>
            <person name="Lin Y."/>
            <person name="Garvey C.J."/>
            <person name="Birch D."/>
            <person name="Corkery R.W."/>
            <person name="Loughlin P.C."/>
            <person name="Scheer H."/>
            <person name="Willows R.D."/>
            <person name="Chen M."/>
        </authorList>
    </citation>
    <scope>NUCLEOTIDE SEQUENCE [LARGE SCALE GENOMIC DNA]</scope>
    <source>
        <strain evidence="2 3">C2206</strain>
    </source>
</reference>
<feature type="transmembrane region" description="Helical" evidence="1">
    <location>
        <begin position="247"/>
        <end position="265"/>
    </location>
</feature>
<feature type="transmembrane region" description="Helical" evidence="1">
    <location>
        <begin position="356"/>
        <end position="379"/>
    </location>
</feature>
<keyword evidence="1" id="KW-0812">Transmembrane</keyword>
<feature type="transmembrane region" description="Helical" evidence="1">
    <location>
        <begin position="204"/>
        <end position="227"/>
    </location>
</feature>
<name>A0A1Z3HKJ3_9CYAN</name>
<gene>
    <name evidence="2" type="ORF">XM38_017600</name>
</gene>
<keyword evidence="1" id="KW-0472">Membrane</keyword>
<feature type="transmembrane region" description="Helical" evidence="1">
    <location>
        <begin position="66"/>
        <end position="89"/>
    </location>
</feature>
<proteinExistence type="predicted"/>
<keyword evidence="1" id="KW-1133">Transmembrane helix</keyword>
<feature type="transmembrane region" description="Helical" evidence="1">
    <location>
        <begin position="386"/>
        <end position="404"/>
    </location>
</feature>
<protein>
    <recommendedName>
        <fullName evidence="4">Oligosaccharide repeat unit polymerase</fullName>
    </recommendedName>
</protein>
<evidence type="ECO:0000256" key="1">
    <source>
        <dbReference type="SAM" id="Phobius"/>
    </source>
</evidence>
<accession>A0A1Z3HKJ3</accession>
<dbReference type="EMBL" id="CP021983">
    <property type="protein sequence ID" value="ASC70813.1"/>
    <property type="molecule type" value="Genomic_DNA"/>
</dbReference>